<name>A0ABR6Z2X3_9FIRM</name>
<comment type="caution">
    <text evidence="1">The sequence shown here is derived from an EMBL/GenBank/DDBJ whole genome shotgun (WGS) entry which is preliminary data.</text>
</comment>
<evidence type="ECO:0000313" key="2">
    <source>
        <dbReference type="Proteomes" id="UP000622405"/>
    </source>
</evidence>
<organism evidence="1 2">
    <name type="scientific">Acetobacterium malicum</name>
    <dbReference type="NCBI Taxonomy" id="52692"/>
    <lineage>
        <taxon>Bacteria</taxon>
        <taxon>Bacillati</taxon>
        <taxon>Bacillota</taxon>
        <taxon>Clostridia</taxon>
        <taxon>Eubacteriales</taxon>
        <taxon>Eubacteriaceae</taxon>
        <taxon>Acetobacterium</taxon>
    </lineage>
</organism>
<dbReference type="Proteomes" id="UP000622405">
    <property type="component" value="Unassembled WGS sequence"/>
</dbReference>
<keyword evidence="2" id="KW-1185">Reference proteome</keyword>
<dbReference type="RefSeq" id="WP_186895707.1">
    <property type="nucleotide sequence ID" value="NZ_WJBE01000046.1"/>
</dbReference>
<reference evidence="1 2" key="1">
    <citation type="journal article" date="2020" name="mSystems">
        <title>Defining Genomic and Predicted Metabolic Features of the Acetobacterium Genus.</title>
        <authorList>
            <person name="Ross D.E."/>
            <person name="Marshall C.W."/>
            <person name="Gulliver D."/>
            <person name="May H.D."/>
            <person name="Norman R.S."/>
        </authorList>
    </citation>
    <scope>NUCLEOTIDE SEQUENCE [LARGE SCALE GENOMIC DNA]</scope>
    <source>
        <strain evidence="1 2">DSM 4132</strain>
    </source>
</reference>
<dbReference type="EMBL" id="WJBE01000046">
    <property type="protein sequence ID" value="MBC3901694.1"/>
    <property type="molecule type" value="Genomic_DNA"/>
</dbReference>
<proteinExistence type="predicted"/>
<protein>
    <submittedName>
        <fullName evidence="1">Uncharacterized protein</fullName>
    </submittedName>
</protein>
<evidence type="ECO:0000313" key="1">
    <source>
        <dbReference type="EMBL" id="MBC3901694.1"/>
    </source>
</evidence>
<accession>A0ABR6Z2X3</accession>
<sequence length="87" mass="9788">MKAKITGFNKMDFEIDGKKVKGTKVHYIYCDNSNDNLVGQAADNKFVNEKLSDMLNFQELLKADLCELDFNQNGKIVDIFPVGAGRI</sequence>
<gene>
    <name evidence="1" type="ORF">GH811_19070</name>
</gene>